<dbReference type="NCBIfam" id="TIGR00165">
    <property type="entry name" value="S18"/>
    <property type="match status" value="1"/>
</dbReference>
<dbReference type="SUPFAM" id="SSF46911">
    <property type="entry name" value="Ribosomal protein S18"/>
    <property type="match status" value="1"/>
</dbReference>
<gene>
    <name evidence="4 6" type="primary">rpsR</name>
    <name evidence="6" type="ORF">NSPWAT_1698</name>
</gene>
<dbReference type="HAMAP" id="MF_00270">
    <property type="entry name" value="Ribosomal_bS18"/>
    <property type="match status" value="1"/>
</dbReference>
<evidence type="ECO:0000256" key="5">
    <source>
        <dbReference type="RuleBase" id="RU003910"/>
    </source>
</evidence>
<reference evidence="6 7" key="1">
    <citation type="submission" date="2022-09" db="EMBL/GenBank/DDBJ databases">
        <authorList>
            <person name="Kop L."/>
        </authorList>
    </citation>
    <scope>NUCLEOTIDE SEQUENCE [LARGE SCALE GENOMIC DNA]</scope>
    <source>
        <strain evidence="6 7">347</strain>
    </source>
</reference>
<organism evidence="6 7">
    <name type="scientific">Nitrospina watsonii</name>
    <dbReference type="NCBI Taxonomy" id="1323948"/>
    <lineage>
        <taxon>Bacteria</taxon>
        <taxon>Pseudomonadati</taxon>
        <taxon>Nitrospinota/Tectimicrobiota group</taxon>
        <taxon>Nitrospinota</taxon>
        <taxon>Nitrospinia</taxon>
        <taxon>Nitrospinales</taxon>
        <taxon>Nitrospinaceae</taxon>
        <taxon>Nitrospina</taxon>
    </lineage>
</organism>
<dbReference type="RefSeq" id="WP_005009858.1">
    <property type="nucleotide sequence ID" value="NZ_OX336137.1"/>
</dbReference>
<keyword evidence="4" id="KW-0694">RNA-binding</keyword>
<dbReference type="Pfam" id="PF01084">
    <property type="entry name" value="Ribosomal_S18"/>
    <property type="match status" value="1"/>
</dbReference>
<dbReference type="Proteomes" id="UP001157733">
    <property type="component" value="Chromosome"/>
</dbReference>
<evidence type="ECO:0000313" key="7">
    <source>
        <dbReference type="Proteomes" id="UP001157733"/>
    </source>
</evidence>
<keyword evidence="7" id="KW-1185">Reference proteome</keyword>
<evidence type="ECO:0000256" key="2">
    <source>
        <dbReference type="ARBA" id="ARBA00022980"/>
    </source>
</evidence>
<keyword evidence="2 4" id="KW-0689">Ribosomal protein</keyword>
<dbReference type="Gene3D" id="4.10.640.10">
    <property type="entry name" value="Ribosomal protein S18"/>
    <property type="match status" value="1"/>
</dbReference>
<dbReference type="PANTHER" id="PTHR13479">
    <property type="entry name" value="30S RIBOSOMAL PROTEIN S18"/>
    <property type="match status" value="1"/>
</dbReference>
<evidence type="ECO:0000256" key="1">
    <source>
        <dbReference type="ARBA" id="ARBA00005589"/>
    </source>
</evidence>
<dbReference type="EMBL" id="OX336137">
    <property type="protein sequence ID" value="CAI2718557.1"/>
    <property type="molecule type" value="Genomic_DNA"/>
</dbReference>
<comment type="similarity">
    <text evidence="1 4 5">Belongs to the bacterial ribosomal protein bS18 family.</text>
</comment>
<sequence>MNKPKKRAFFSQKICRFCAEKIEHIDFYDIKLLKPLISERGKIVPSRISGNCARHQRQLTTAIKRARNIALLPFTVEH</sequence>
<evidence type="ECO:0000256" key="3">
    <source>
        <dbReference type="ARBA" id="ARBA00023274"/>
    </source>
</evidence>
<accession>A0ABN8VXR4</accession>
<comment type="subunit">
    <text evidence="4">Part of the 30S ribosomal subunit. Forms a tight heterodimer with protein bS6.</text>
</comment>
<keyword evidence="4" id="KW-0699">rRNA-binding</keyword>
<evidence type="ECO:0000313" key="6">
    <source>
        <dbReference type="EMBL" id="CAI2718557.1"/>
    </source>
</evidence>
<dbReference type="PRINTS" id="PR00974">
    <property type="entry name" value="RIBOSOMALS18"/>
</dbReference>
<name>A0ABN8VXR4_9BACT</name>
<evidence type="ECO:0000256" key="4">
    <source>
        <dbReference type="HAMAP-Rule" id="MF_00270"/>
    </source>
</evidence>
<keyword evidence="3 4" id="KW-0687">Ribonucleoprotein</keyword>
<dbReference type="PANTHER" id="PTHR13479:SF40">
    <property type="entry name" value="SMALL RIBOSOMAL SUBUNIT PROTEIN BS18M"/>
    <property type="match status" value="1"/>
</dbReference>
<dbReference type="InterPro" id="IPR036870">
    <property type="entry name" value="Ribosomal_bS18_sf"/>
</dbReference>
<comment type="function">
    <text evidence="4">Binds as a heterodimer with protein bS6 to the central domain of the 16S rRNA, where it helps stabilize the platform of the 30S subunit.</text>
</comment>
<protein>
    <recommendedName>
        <fullName evidence="4">Small ribosomal subunit protein bS18</fullName>
    </recommendedName>
</protein>
<proteinExistence type="inferred from homology"/>
<dbReference type="InterPro" id="IPR001648">
    <property type="entry name" value="Ribosomal_bS18"/>
</dbReference>